<reference evidence="2" key="1">
    <citation type="journal article" date="2015" name="Nat. Genet.">
        <title>The genome and transcriptome of the zoonotic hookworm Ancylostoma ceylanicum identify infection-specific gene families.</title>
        <authorList>
            <person name="Schwarz E.M."/>
            <person name="Hu Y."/>
            <person name="Antoshechkin I."/>
            <person name="Miller M.M."/>
            <person name="Sternberg P.W."/>
            <person name="Aroian R.V."/>
        </authorList>
    </citation>
    <scope>NUCLEOTIDE SEQUENCE</scope>
    <source>
        <strain evidence="2">HY135</strain>
    </source>
</reference>
<comment type="caution">
    <text evidence="1">The sequence shown here is derived from an EMBL/GenBank/DDBJ whole genome shotgun (WGS) entry which is preliminary data.</text>
</comment>
<keyword evidence="2" id="KW-1185">Reference proteome</keyword>
<sequence>MIHDQYRIMSIVNNCSPRCCHYSVAPDGRSHRRWRTQISKLYRGTYFCSLVFRYADRCSSTIATMKALEMKTIPSSMTT</sequence>
<evidence type="ECO:0000313" key="2">
    <source>
        <dbReference type="Proteomes" id="UP000024635"/>
    </source>
</evidence>
<organism evidence="1 2">
    <name type="scientific">Ancylostoma ceylanicum</name>
    <dbReference type="NCBI Taxonomy" id="53326"/>
    <lineage>
        <taxon>Eukaryota</taxon>
        <taxon>Metazoa</taxon>
        <taxon>Ecdysozoa</taxon>
        <taxon>Nematoda</taxon>
        <taxon>Chromadorea</taxon>
        <taxon>Rhabditida</taxon>
        <taxon>Rhabditina</taxon>
        <taxon>Rhabditomorpha</taxon>
        <taxon>Strongyloidea</taxon>
        <taxon>Ancylostomatidae</taxon>
        <taxon>Ancylostomatinae</taxon>
        <taxon>Ancylostoma</taxon>
    </lineage>
</organism>
<gene>
    <name evidence="1" type="primary">Acey_s0279.g1195</name>
    <name evidence="1" type="ORF">Y032_0279g1195</name>
</gene>
<name>A0A016S7H8_9BILA</name>
<proteinExistence type="predicted"/>
<protein>
    <submittedName>
        <fullName evidence="1">Uncharacterized protein</fullName>
    </submittedName>
</protein>
<dbReference type="Proteomes" id="UP000024635">
    <property type="component" value="Unassembled WGS sequence"/>
</dbReference>
<evidence type="ECO:0000313" key="1">
    <source>
        <dbReference type="EMBL" id="EYB86416.1"/>
    </source>
</evidence>
<accession>A0A016S7H8</accession>
<dbReference type="AlphaFoldDB" id="A0A016S7H8"/>
<dbReference type="EMBL" id="JARK01001615">
    <property type="protein sequence ID" value="EYB86416.1"/>
    <property type="molecule type" value="Genomic_DNA"/>
</dbReference>